<dbReference type="SMART" id="SM00421">
    <property type="entry name" value="HTH_LUXR"/>
    <property type="match status" value="1"/>
</dbReference>
<feature type="domain" description="HTH luxR-type" evidence="5">
    <location>
        <begin position="409"/>
        <end position="474"/>
    </location>
</feature>
<feature type="transmembrane region" description="Helical" evidence="4">
    <location>
        <begin position="243"/>
        <end position="260"/>
    </location>
</feature>
<dbReference type="PANTHER" id="PTHR44688:SF16">
    <property type="entry name" value="DNA-BINDING TRANSCRIPTIONAL ACTIVATOR DEVR_DOSR"/>
    <property type="match status" value="1"/>
</dbReference>
<dbReference type="EMBL" id="JBBNOP010000002">
    <property type="protein sequence ID" value="MEQ3361933.1"/>
    <property type="molecule type" value="Genomic_DNA"/>
</dbReference>
<dbReference type="RefSeq" id="WP_349227104.1">
    <property type="nucleotide sequence ID" value="NZ_JBBNOP010000002.1"/>
</dbReference>
<dbReference type="Proteomes" id="UP001487305">
    <property type="component" value="Unassembled WGS sequence"/>
</dbReference>
<feature type="transmembrane region" description="Helical" evidence="4">
    <location>
        <begin position="54"/>
        <end position="73"/>
    </location>
</feature>
<evidence type="ECO:0000256" key="3">
    <source>
        <dbReference type="ARBA" id="ARBA00023163"/>
    </source>
</evidence>
<feature type="transmembrane region" description="Helical" evidence="4">
    <location>
        <begin position="292"/>
        <end position="315"/>
    </location>
</feature>
<feature type="transmembrane region" description="Helical" evidence="4">
    <location>
        <begin position="145"/>
        <end position="164"/>
    </location>
</feature>
<keyword evidence="3" id="KW-0804">Transcription</keyword>
<dbReference type="InterPro" id="IPR016032">
    <property type="entry name" value="Sig_transdc_resp-reg_C-effctor"/>
</dbReference>
<feature type="transmembrane region" description="Helical" evidence="4">
    <location>
        <begin position="208"/>
        <end position="231"/>
    </location>
</feature>
<dbReference type="InterPro" id="IPR036388">
    <property type="entry name" value="WH-like_DNA-bd_sf"/>
</dbReference>
<keyword evidence="7" id="KW-1185">Reference proteome</keyword>
<dbReference type="InterPro" id="IPR036259">
    <property type="entry name" value="MFS_trans_sf"/>
</dbReference>
<feature type="transmembrane region" description="Helical" evidence="4">
    <location>
        <begin position="24"/>
        <end position="42"/>
    </location>
</feature>
<feature type="transmembrane region" description="Helical" evidence="4">
    <location>
        <begin position="267"/>
        <end position="286"/>
    </location>
</feature>
<keyword evidence="1" id="KW-0805">Transcription regulation</keyword>
<evidence type="ECO:0000313" key="6">
    <source>
        <dbReference type="EMBL" id="MEQ3361933.1"/>
    </source>
</evidence>
<keyword evidence="4" id="KW-0812">Transmembrane</keyword>
<dbReference type="SUPFAM" id="SSF46894">
    <property type="entry name" value="C-terminal effector domain of the bipartite response regulators"/>
    <property type="match status" value="1"/>
</dbReference>
<feature type="transmembrane region" description="Helical" evidence="4">
    <location>
        <begin position="170"/>
        <end position="187"/>
    </location>
</feature>
<feature type="transmembrane region" description="Helical" evidence="4">
    <location>
        <begin position="85"/>
        <end position="104"/>
    </location>
</feature>
<comment type="caution">
    <text evidence="6">The sequence shown here is derived from an EMBL/GenBank/DDBJ whole genome shotgun (WGS) entry which is preliminary data.</text>
</comment>
<evidence type="ECO:0000313" key="7">
    <source>
        <dbReference type="Proteomes" id="UP001487305"/>
    </source>
</evidence>
<gene>
    <name evidence="6" type="ORF">AAA083_02955</name>
</gene>
<feature type="transmembrane region" description="Helical" evidence="4">
    <location>
        <begin position="357"/>
        <end position="377"/>
    </location>
</feature>
<evidence type="ECO:0000256" key="2">
    <source>
        <dbReference type="ARBA" id="ARBA00023125"/>
    </source>
</evidence>
<dbReference type="SUPFAM" id="SSF103473">
    <property type="entry name" value="MFS general substrate transporter"/>
    <property type="match status" value="1"/>
</dbReference>
<name>A0ABV1JA43_9ACTN</name>
<feature type="transmembrane region" description="Helical" evidence="4">
    <location>
        <begin position="327"/>
        <end position="351"/>
    </location>
</feature>
<evidence type="ECO:0000256" key="1">
    <source>
        <dbReference type="ARBA" id="ARBA00023015"/>
    </source>
</evidence>
<dbReference type="PROSITE" id="PS50043">
    <property type="entry name" value="HTH_LUXR_2"/>
    <property type="match status" value="1"/>
</dbReference>
<dbReference type="Pfam" id="PF00196">
    <property type="entry name" value="GerE"/>
    <property type="match status" value="1"/>
</dbReference>
<dbReference type="PRINTS" id="PR00038">
    <property type="entry name" value="HTHLUXR"/>
</dbReference>
<evidence type="ECO:0000259" key="5">
    <source>
        <dbReference type="PROSITE" id="PS50043"/>
    </source>
</evidence>
<dbReference type="CDD" id="cd06170">
    <property type="entry name" value="LuxR_C_like"/>
    <property type="match status" value="1"/>
</dbReference>
<keyword evidence="4" id="KW-1133">Transmembrane helix</keyword>
<feature type="transmembrane region" description="Helical" evidence="4">
    <location>
        <begin position="110"/>
        <end position="138"/>
    </location>
</feature>
<dbReference type="Gene3D" id="1.10.10.10">
    <property type="entry name" value="Winged helix-like DNA-binding domain superfamily/Winged helix DNA-binding domain"/>
    <property type="match status" value="1"/>
</dbReference>
<protein>
    <submittedName>
        <fullName evidence="6">Helix-turn-helix transcriptional regulator</fullName>
    </submittedName>
</protein>
<proteinExistence type="predicted"/>
<reference evidence="6 7" key="1">
    <citation type="submission" date="2024-04" db="EMBL/GenBank/DDBJ databases">
        <title>Human intestinal bacterial collection.</title>
        <authorList>
            <person name="Pauvert C."/>
            <person name="Hitch T.C.A."/>
            <person name="Clavel T."/>
        </authorList>
    </citation>
    <scope>NUCLEOTIDE SEQUENCE [LARGE SCALE GENOMIC DNA]</scope>
    <source>
        <strain evidence="6 7">CLA-KB-H42</strain>
    </source>
</reference>
<keyword evidence="2" id="KW-0238">DNA-binding</keyword>
<keyword evidence="4" id="KW-0472">Membrane</keyword>
<dbReference type="InterPro" id="IPR000792">
    <property type="entry name" value="Tscrpt_reg_LuxR_C"/>
</dbReference>
<dbReference type="PANTHER" id="PTHR44688">
    <property type="entry name" value="DNA-BINDING TRANSCRIPTIONAL ACTIVATOR DEVR_DOSR"/>
    <property type="match status" value="1"/>
</dbReference>
<organism evidence="6 7">
    <name type="scientific">Raoultibacter massiliensis</name>
    <dbReference type="NCBI Taxonomy" id="1852371"/>
    <lineage>
        <taxon>Bacteria</taxon>
        <taxon>Bacillati</taxon>
        <taxon>Actinomycetota</taxon>
        <taxon>Coriobacteriia</taxon>
        <taxon>Eggerthellales</taxon>
        <taxon>Eggerthellaceae</taxon>
        <taxon>Raoultibacter</taxon>
    </lineage>
</organism>
<accession>A0ABV1JA43</accession>
<sequence length="483" mass="52329">MNRIDRAWSTAKDALKSCAAETKWYYFGSSLLVAIVTLTHYANGYKTTALGLSYADVICVTSIVVAAIALVIGDPHALDKARKPILIASSLFAALGFVFLMTATPVSSGLYSVALIASAISVGFLIGTVAIFWFGLFVGQAVETVAFSLLVSIVIGCLISWFLLGMLWDRLFVGYAAVVLLSGWTLSRALDKRPKSAVRKESAEKPSFAFLAGPLLTAFLFSFAFMLSVSFVGLESWHTDTGWSMLWPAALVLGIVALFSKRVNIASLLYIALTLVVAGMLFASFLHIDESFIFSLATMGCAVNISYLIILFCSLGTRFALDPHKLAALLLLTIFGGCLLGRPVALAMSALDQSGTLRTLLSICLIVGIIACTFIGLNNRTIQLYSKYRFKQQGKPGEQDVVSSSFITSFAAEQGLGAREREALSLLLEGKTASGVADGMFIARGTAKAHIRHIYRKLDVHDREELFDLMRDIDPQFETPREG</sequence>
<evidence type="ECO:0000256" key="4">
    <source>
        <dbReference type="SAM" id="Phobius"/>
    </source>
</evidence>